<evidence type="ECO:0000313" key="1">
    <source>
        <dbReference type="EMBL" id="KAI4320703.1"/>
    </source>
</evidence>
<evidence type="ECO:0000313" key="2">
    <source>
        <dbReference type="Proteomes" id="UP001057402"/>
    </source>
</evidence>
<name>A0ACB9M9N0_9MYRT</name>
<dbReference type="EMBL" id="CM042889">
    <property type="protein sequence ID" value="KAI4320703.1"/>
    <property type="molecule type" value="Genomic_DNA"/>
</dbReference>
<protein>
    <submittedName>
        <fullName evidence="1">Uncharacterized protein</fullName>
    </submittedName>
</protein>
<dbReference type="Proteomes" id="UP001057402">
    <property type="component" value="Chromosome 10"/>
</dbReference>
<accession>A0ACB9M9N0</accession>
<reference evidence="2" key="1">
    <citation type="journal article" date="2023" name="Front. Plant Sci.">
        <title>Chromosomal-level genome assembly of Melastoma candidum provides insights into trichome evolution.</title>
        <authorList>
            <person name="Zhong Y."/>
            <person name="Wu W."/>
            <person name="Sun C."/>
            <person name="Zou P."/>
            <person name="Liu Y."/>
            <person name="Dai S."/>
            <person name="Zhou R."/>
        </authorList>
    </citation>
    <scope>NUCLEOTIDE SEQUENCE [LARGE SCALE GENOMIC DNA]</scope>
</reference>
<gene>
    <name evidence="1" type="ORF">MLD38_034156</name>
</gene>
<keyword evidence="2" id="KW-1185">Reference proteome</keyword>
<proteinExistence type="predicted"/>
<comment type="caution">
    <text evidence="1">The sequence shown here is derived from an EMBL/GenBank/DDBJ whole genome shotgun (WGS) entry which is preliminary data.</text>
</comment>
<sequence length="179" mass="19609">MKSHVVYVPVPAQSHIGGMLKLAKILHHGGFFITFINTEFNHRRLLRSSGLTSLESLPDWRFFSIPDGIPLSDAEAASEPKFPGATQDISALCNSCRNYIVNPLCDLIGKLNEEVRRKNGSDVPPISHIVADVFMDFAAAPAAEKVGLPLVHLFTISACATMALTLSLVHRNMPYAVER</sequence>
<organism evidence="1 2">
    <name type="scientific">Melastoma candidum</name>
    <dbReference type="NCBI Taxonomy" id="119954"/>
    <lineage>
        <taxon>Eukaryota</taxon>
        <taxon>Viridiplantae</taxon>
        <taxon>Streptophyta</taxon>
        <taxon>Embryophyta</taxon>
        <taxon>Tracheophyta</taxon>
        <taxon>Spermatophyta</taxon>
        <taxon>Magnoliopsida</taxon>
        <taxon>eudicotyledons</taxon>
        <taxon>Gunneridae</taxon>
        <taxon>Pentapetalae</taxon>
        <taxon>rosids</taxon>
        <taxon>malvids</taxon>
        <taxon>Myrtales</taxon>
        <taxon>Melastomataceae</taxon>
        <taxon>Melastomatoideae</taxon>
        <taxon>Melastomateae</taxon>
        <taxon>Melastoma</taxon>
    </lineage>
</organism>